<dbReference type="RefSeq" id="WP_145059084.1">
    <property type="nucleotide sequence ID" value="NZ_CP036263.1"/>
</dbReference>
<dbReference type="Proteomes" id="UP000319852">
    <property type="component" value="Chromosome"/>
</dbReference>
<protein>
    <submittedName>
        <fullName evidence="2">Uncharacterized protein</fullName>
    </submittedName>
</protein>
<name>A0A517MTD4_9BACT</name>
<dbReference type="OrthoDB" id="278783at2"/>
<evidence type="ECO:0000313" key="2">
    <source>
        <dbReference type="EMBL" id="QDS98145.1"/>
    </source>
</evidence>
<reference evidence="2 3" key="1">
    <citation type="submission" date="2019-02" db="EMBL/GenBank/DDBJ databases">
        <title>Deep-cultivation of Planctomycetes and their phenomic and genomic characterization uncovers novel biology.</title>
        <authorList>
            <person name="Wiegand S."/>
            <person name="Jogler M."/>
            <person name="Boedeker C."/>
            <person name="Pinto D."/>
            <person name="Vollmers J."/>
            <person name="Rivas-Marin E."/>
            <person name="Kohn T."/>
            <person name="Peeters S.H."/>
            <person name="Heuer A."/>
            <person name="Rast P."/>
            <person name="Oberbeckmann S."/>
            <person name="Bunk B."/>
            <person name="Jeske O."/>
            <person name="Meyerdierks A."/>
            <person name="Storesund J.E."/>
            <person name="Kallscheuer N."/>
            <person name="Luecker S."/>
            <person name="Lage O.M."/>
            <person name="Pohl T."/>
            <person name="Merkel B.J."/>
            <person name="Hornburger P."/>
            <person name="Mueller R.-W."/>
            <person name="Bruemmer F."/>
            <person name="Labrenz M."/>
            <person name="Spormann A.M."/>
            <person name="Op den Camp H."/>
            <person name="Overmann J."/>
            <person name="Amann R."/>
            <person name="Jetten M.S.M."/>
            <person name="Mascher T."/>
            <person name="Medema M.H."/>
            <person name="Devos D.P."/>
            <person name="Kaster A.-K."/>
            <person name="Ovreas L."/>
            <person name="Rohde M."/>
            <person name="Galperin M.Y."/>
            <person name="Jogler C."/>
        </authorList>
    </citation>
    <scope>NUCLEOTIDE SEQUENCE [LARGE SCALE GENOMIC DNA]</scope>
    <source>
        <strain evidence="2 3">HG15A2</strain>
    </source>
</reference>
<feature type="compositionally biased region" description="Acidic residues" evidence="1">
    <location>
        <begin position="152"/>
        <end position="166"/>
    </location>
</feature>
<evidence type="ECO:0000256" key="1">
    <source>
        <dbReference type="SAM" id="MobiDB-lite"/>
    </source>
</evidence>
<feature type="compositionally biased region" description="Basic and acidic residues" evidence="1">
    <location>
        <begin position="170"/>
        <end position="187"/>
    </location>
</feature>
<feature type="region of interest" description="Disordered" evidence="1">
    <location>
        <begin position="145"/>
        <end position="187"/>
    </location>
</feature>
<organism evidence="2 3">
    <name type="scientific">Adhaeretor mobilis</name>
    <dbReference type="NCBI Taxonomy" id="1930276"/>
    <lineage>
        <taxon>Bacteria</taxon>
        <taxon>Pseudomonadati</taxon>
        <taxon>Planctomycetota</taxon>
        <taxon>Planctomycetia</taxon>
        <taxon>Pirellulales</taxon>
        <taxon>Lacipirellulaceae</taxon>
        <taxon>Adhaeretor</taxon>
    </lineage>
</organism>
<gene>
    <name evidence="2" type="ORF">HG15A2_14180</name>
</gene>
<dbReference type="KEGG" id="amob:HG15A2_14180"/>
<dbReference type="AlphaFoldDB" id="A0A517MTD4"/>
<keyword evidence="3" id="KW-1185">Reference proteome</keyword>
<proteinExistence type="predicted"/>
<dbReference type="EMBL" id="CP036263">
    <property type="protein sequence ID" value="QDS98145.1"/>
    <property type="molecule type" value="Genomic_DNA"/>
</dbReference>
<sequence length="187" mass="20243">MGKLTDILGDGGFDDINNRWNLTGAAGDFGPLPPGEYITHIASGELESSRNRGTPGYKLTHRVVKGPGESLDYVDRLFWDDIWLTPAALPMAKRDLAKLGVTSLEQLEQPLPLGIRCRVQLALRKGDDGSEFNSAVRFDVLGIDTPEADPFAPDDAESDDDLDDSFEFGKGSKTDDDSDDAKGGDDV</sequence>
<accession>A0A517MTD4</accession>
<evidence type="ECO:0000313" key="3">
    <source>
        <dbReference type="Proteomes" id="UP000319852"/>
    </source>
</evidence>